<dbReference type="OrthoDB" id="418911at2759"/>
<keyword evidence="6" id="KW-0808">Transferase</keyword>
<proteinExistence type="inferred from homology"/>
<keyword evidence="7" id="KW-1185">Reference proteome</keyword>
<reference evidence="6 7" key="1">
    <citation type="journal article" date="2016" name="Genome Biol. Evol.">
        <title>Gene Family Evolution Reflects Adaptation to Soil Environmental Stressors in the Genome of the Collembolan Orchesella cincta.</title>
        <authorList>
            <person name="Faddeeva-Vakhrusheva A."/>
            <person name="Derks M.F."/>
            <person name="Anvar S.Y."/>
            <person name="Agamennone V."/>
            <person name="Suring W."/>
            <person name="Smit S."/>
            <person name="van Straalen N.M."/>
            <person name="Roelofs D."/>
        </authorList>
    </citation>
    <scope>NUCLEOTIDE SEQUENCE [LARGE SCALE GENOMIC DNA]</scope>
    <source>
        <tissue evidence="6">Mixed pool</tissue>
    </source>
</reference>
<organism evidence="6 7">
    <name type="scientific">Orchesella cincta</name>
    <name type="common">Springtail</name>
    <name type="synonym">Podura cincta</name>
    <dbReference type="NCBI Taxonomy" id="48709"/>
    <lineage>
        <taxon>Eukaryota</taxon>
        <taxon>Metazoa</taxon>
        <taxon>Ecdysozoa</taxon>
        <taxon>Arthropoda</taxon>
        <taxon>Hexapoda</taxon>
        <taxon>Collembola</taxon>
        <taxon>Entomobryomorpha</taxon>
        <taxon>Entomobryoidea</taxon>
        <taxon>Orchesellidae</taxon>
        <taxon>Orchesellinae</taxon>
        <taxon>Orchesella</taxon>
    </lineage>
</organism>
<evidence type="ECO:0000256" key="1">
    <source>
        <dbReference type="ARBA" id="ARBA00004123"/>
    </source>
</evidence>
<protein>
    <submittedName>
        <fullName evidence="6">Lysine-specific demethylase 6A</fullName>
    </submittedName>
</protein>
<dbReference type="InterPro" id="IPR011990">
    <property type="entry name" value="TPR-like_helical_dom_sf"/>
</dbReference>
<comment type="caution">
    <text evidence="6">The sequence shown here is derived from an EMBL/GenBank/DDBJ whole genome shotgun (WGS) entry which is preliminary data.</text>
</comment>
<dbReference type="GO" id="GO:0000978">
    <property type="term" value="F:RNA polymerase II cis-regulatory region sequence-specific DNA binding"/>
    <property type="evidence" value="ECO:0007669"/>
    <property type="project" value="TreeGrafter"/>
</dbReference>
<dbReference type="STRING" id="48709.A0A1D2NH25"/>
<name>A0A1D2NH25_ORCCI</name>
<evidence type="ECO:0000256" key="2">
    <source>
        <dbReference type="ARBA" id="ARBA00023242"/>
    </source>
</evidence>
<dbReference type="InterPro" id="IPR051630">
    <property type="entry name" value="Corepressor-Demethylase"/>
</dbReference>
<sequence>MSTAVMLNNNVGIPNTVNVGPGTMVHHSTPTHPPPPPPGAIAVTNVPFGGPVIPGSGVGIRHQHAPHPQAPAPPPPIVAAGPVAAASGNNNSSAMEVDNEEQVDTTPLTAAELQVLSELDSRNFGFLKLSLPENAKKKALVVKAVNQIERLLQEAQEQKDALMEGATGDERLIYIENKTYCKLGHFHLLLEDYEKALSAYQKYYSLIHEYWTDSPFMYGLALVYFHFNCFSW</sequence>
<dbReference type="InterPro" id="IPR019734">
    <property type="entry name" value="TPR_rpt"/>
</dbReference>
<evidence type="ECO:0000256" key="5">
    <source>
        <dbReference type="SAM" id="Coils"/>
    </source>
</evidence>
<dbReference type="EMBL" id="LJIJ01000040">
    <property type="protein sequence ID" value="ODN04578.1"/>
    <property type="molecule type" value="Genomic_DNA"/>
</dbReference>
<dbReference type="GO" id="GO:0010468">
    <property type="term" value="P:regulation of gene expression"/>
    <property type="evidence" value="ECO:0007669"/>
    <property type="project" value="TreeGrafter"/>
</dbReference>
<keyword evidence="5" id="KW-0175">Coiled coil</keyword>
<dbReference type="AlphaFoldDB" id="A0A1D2NH25"/>
<evidence type="ECO:0000256" key="3">
    <source>
        <dbReference type="ARBA" id="ARBA00034483"/>
    </source>
</evidence>
<dbReference type="PANTHER" id="PTHR14017">
    <property type="entry name" value="LYSINE-SPECIFIC DEMETHYLASE"/>
    <property type="match status" value="1"/>
</dbReference>
<dbReference type="GO" id="GO:0031490">
    <property type="term" value="F:chromatin DNA binding"/>
    <property type="evidence" value="ECO:0007669"/>
    <property type="project" value="TreeGrafter"/>
</dbReference>
<dbReference type="PROSITE" id="PS50005">
    <property type="entry name" value="TPR"/>
    <property type="match status" value="1"/>
</dbReference>
<keyword evidence="6" id="KW-0489">Methyltransferase</keyword>
<dbReference type="PANTHER" id="PTHR14017:SF1">
    <property type="entry name" value="LD02225P"/>
    <property type="match status" value="1"/>
</dbReference>
<evidence type="ECO:0000256" key="4">
    <source>
        <dbReference type="PROSITE-ProRule" id="PRU00339"/>
    </source>
</evidence>
<dbReference type="GO" id="GO:0071558">
    <property type="term" value="F:histone H3K27me2/H3K27me3 demethylase activity"/>
    <property type="evidence" value="ECO:0007669"/>
    <property type="project" value="TreeGrafter"/>
</dbReference>
<gene>
    <name evidence="6" type="ORF">Ocin01_02087</name>
</gene>
<dbReference type="GO" id="GO:0008168">
    <property type="term" value="F:methyltransferase activity"/>
    <property type="evidence" value="ECO:0007669"/>
    <property type="project" value="UniProtKB-KW"/>
</dbReference>
<feature type="coiled-coil region" evidence="5">
    <location>
        <begin position="134"/>
        <end position="165"/>
    </location>
</feature>
<comment type="subcellular location">
    <subcellularLocation>
        <location evidence="1">Nucleus</location>
    </subcellularLocation>
</comment>
<evidence type="ECO:0000313" key="7">
    <source>
        <dbReference type="Proteomes" id="UP000094527"/>
    </source>
</evidence>
<evidence type="ECO:0000313" key="6">
    <source>
        <dbReference type="EMBL" id="ODN04578.1"/>
    </source>
</evidence>
<accession>A0A1D2NH25</accession>
<dbReference type="GO" id="GO:0032259">
    <property type="term" value="P:methylation"/>
    <property type="evidence" value="ECO:0007669"/>
    <property type="project" value="UniProtKB-KW"/>
</dbReference>
<feature type="repeat" description="TPR" evidence="4">
    <location>
        <begin position="177"/>
        <end position="210"/>
    </location>
</feature>
<comment type="similarity">
    <text evidence="3">Belongs to the UTX family.</text>
</comment>
<dbReference type="SUPFAM" id="SSF48452">
    <property type="entry name" value="TPR-like"/>
    <property type="match status" value="1"/>
</dbReference>
<dbReference type="Proteomes" id="UP000094527">
    <property type="component" value="Unassembled WGS sequence"/>
</dbReference>
<keyword evidence="2" id="KW-0539">Nucleus</keyword>
<keyword evidence="4" id="KW-0802">TPR repeat</keyword>
<dbReference type="GO" id="GO:0044666">
    <property type="term" value="C:MLL3/4 complex"/>
    <property type="evidence" value="ECO:0007669"/>
    <property type="project" value="TreeGrafter"/>
</dbReference>